<gene>
    <name evidence="2" type="ORF">OEW28_05930</name>
</gene>
<feature type="transmembrane region" description="Helical" evidence="1">
    <location>
        <begin position="61"/>
        <end position="80"/>
    </location>
</feature>
<protein>
    <submittedName>
        <fullName evidence="2">Uncharacterized protein</fullName>
    </submittedName>
</protein>
<organism evidence="2 3">
    <name type="scientific">Albidovulum marisflavi</name>
    <dbReference type="NCBI Taxonomy" id="2984159"/>
    <lineage>
        <taxon>Bacteria</taxon>
        <taxon>Pseudomonadati</taxon>
        <taxon>Pseudomonadota</taxon>
        <taxon>Alphaproteobacteria</taxon>
        <taxon>Rhodobacterales</taxon>
        <taxon>Paracoccaceae</taxon>
        <taxon>Albidovulum</taxon>
    </lineage>
</organism>
<keyword evidence="3" id="KW-1185">Reference proteome</keyword>
<dbReference type="EMBL" id="JAOWKY010000001">
    <property type="protein sequence ID" value="MCV2868163.1"/>
    <property type="molecule type" value="Genomic_DNA"/>
</dbReference>
<keyword evidence="1" id="KW-0472">Membrane</keyword>
<dbReference type="Proteomes" id="UP001652542">
    <property type="component" value="Unassembled WGS sequence"/>
</dbReference>
<evidence type="ECO:0000313" key="3">
    <source>
        <dbReference type="Proteomes" id="UP001652542"/>
    </source>
</evidence>
<evidence type="ECO:0000313" key="2">
    <source>
        <dbReference type="EMBL" id="MCV2868163.1"/>
    </source>
</evidence>
<feature type="transmembrane region" description="Helical" evidence="1">
    <location>
        <begin position="37"/>
        <end position="55"/>
    </location>
</feature>
<keyword evidence="1" id="KW-0812">Transmembrane</keyword>
<feature type="transmembrane region" description="Helical" evidence="1">
    <location>
        <begin position="12"/>
        <end position="30"/>
    </location>
</feature>
<evidence type="ECO:0000256" key="1">
    <source>
        <dbReference type="SAM" id="Phobius"/>
    </source>
</evidence>
<name>A0ABT2ZAL1_9RHOB</name>
<dbReference type="RefSeq" id="WP_263733782.1">
    <property type="nucleotide sequence ID" value="NZ_JAOWKY010000001.1"/>
</dbReference>
<keyword evidence="1" id="KW-1133">Transmembrane helix</keyword>
<sequence>MTDMPISSGRPVRSWFHHIPVLGWIAFDIAYGDPDTIWYALVILVTVMVLAVQTWGLVALAMTALAMVPVMFVTLILITLGK</sequence>
<comment type="caution">
    <text evidence="2">The sequence shown here is derived from an EMBL/GenBank/DDBJ whole genome shotgun (WGS) entry which is preliminary data.</text>
</comment>
<accession>A0ABT2ZAL1</accession>
<proteinExistence type="predicted"/>
<reference evidence="2 3" key="1">
    <citation type="submission" date="2022-10" db="EMBL/GenBank/DDBJ databases">
        <title>Defluviimonas sp. nov., isolated from ocean surface water.</title>
        <authorList>
            <person name="He W."/>
            <person name="Wang L."/>
            <person name="Zhang D.-F."/>
        </authorList>
    </citation>
    <scope>NUCLEOTIDE SEQUENCE [LARGE SCALE GENOMIC DNA]</scope>
    <source>
        <strain evidence="2 3">WL0002</strain>
    </source>
</reference>